<dbReference type="InterPro" id="IPR051287">
    <property type="entry name" value="TCR_variable_region"/>
</dbReference>
<name>A0A8C8ZAV0_PROSS</name>
<evidence type="ECO:0000256" key="7">
    <source>
        <dbReference type="SAM" id="SignalP"/>
    </source>
</evidence>
<organism evidence="9 10">
    <name type="scientific">Prolemur simus</name>
    <name type="common">Greater bamboo lemur</name>
    <name type="synonym">Hapalemur simus</name>
    <dbReference type="NCBI Taxonomy" id="1328070"/>
    <lineage>
        <taxon>Eukaryota</taxon>
        <taxon>Metazoa</taxon>
        <taxon>Chordata</taxon>
        <taxon>Craniata</taxon>
        <taxon>Vertebrata</taxon>
        <taxon>Euteleostomi</taxon>
        <taxon>Mammalia</taxon>
        <taxon>Eutheria</taxon>
        <taxon>Euarchontoglires</taxon>
        <taxon>Primates</taxon>
        <taxon>Strepsirrhini</taxon>
        <taxon>Lemuriformes</taxon>
        <taxon>Lemuridae</taxon>
        <taxon>Prolemur</taxon>
    </lineage>
</organism>
<feature type="chain" id="PRO_5034909652" description="Ig-like domain-containing protein" evidence="7">
    <location>
        <begin position="21"/>
        <end position="128"/>
    </location>
</feature>
<dbReference type="GO" id="GO:0042101">
    <property type="term" value="C:T cell receptor complex"/>
    <property type="evidence" value="ECO:0007669"/>
    <property type="project" value="UniProtKB-KW"/>
</dbReference>
<dbReference type="GO" id="GO:0002250">
    <property type="term" value="P:adaptive immune response"/>
    <property type="evidence" value="ECO:0007669"/>
    <property type="project" value="UniProtKB-KW"/>
</dbReference>
<dbReference type="SMART" id="SM00406">
    <property type="entry name" value="IGv"/>
    <property type="match status" value="1"/>
</dbReference>
<evidence type="ECO:0000256" key="1">
    <source>
        <dbReference type="ARBA" id="ARBA00022729"/>
    </source>
</evidence>
<protein>
    <recommendedName>
        <fullName evidence="8">Ig-like domain-containing protein</fullName>
    </recommendedName>
</protein>
<feature type="domain" description="Ig-like" evidence="8">
    <location>
        <begin position="5"/>
        <end position="127"/>
    </location>
</feature>
<reference evidence="9" key="1">
    <citation type="submission" date="2025-08" db="UniProtKB">
        <authorList>
            <consortium name="Ensembl"/>
        </authorList>
    </citation>
    <scope>IDENTIFICATION</scope>
</reference>
<dbReference type="SUPFAM" id="SSF48726">
    <property type="entry name" value="Immunoglobulin"/>
    <property type="match status" value="1"/>
</dbReference>
<dbReference type="AlphaFoldDB" id="A0A8C8ZAV0"/>
<keyword evidence="5" id="KW-0393">Immunoglobulin domain</keyword>
<sequence length="128" mass="13839">MNSSPGLVTVIFLLFGRTYGNTVTQEEGQVTLSEEAFLTINCTYTATGYPALFWYVQYPGEGPQLLVTAVKANDKGINKGFEATYKRETTSFHLQKASVHESDSAVYYCALSDTVTGAAGGADGTFNR</sequence>
<dbReference type="Gene3D" id="2.60.40.10">
    <property type="entry name" value="Immunoglobulins"/>
    <property type="match status" value="1"/>
</dbReference>
<dbReference type="PANTHER" id="PTHR19367">
    <property type="entry name" value="T-CELL RECEPTOR ALPHA CHAIN V REGION"/>
    <property type="match status" value="1"/>
</dbReference>
<evidence type="ECO:0000256" key="5">
    <source>
        <dbReference type="ARBA" id="ARBA00023319"/>
    </source>
</evidence>
<dbReference type="InterPro" id="IPR013783">
    <property type="entry name" value="Ig-like_fold"/>
</dbReference>
<evidence type="ECO:0000256" key="6">
    <source>
        <dbReference type="ARBA" id="ARBA00043266"/>
    </source>
</evidence>
<evidence type="ECO:0000313" key="9">
    <source>
        <dbReference type="Ensembl" id="ENSPSMP00000014408.1"/>
    </source>
</evidence>
<dbReference type="FunFam" id="2.60.40.10:FF:001318">
    <property type="entry name" value="T cell receptor alpha constant"/>
    <property type="match status" value="1"/>
</dbReference>
<evidence type="ECO:0000313" key="10">
    <source>
        <dbReference type="Proteomes" id="UP000694414"/>
    </source>
</evidence>
<keyword evidence="10" id="KW-1185">Reference proteome</keyword>
<keyword evidence="1 7" id="KW-0732">Signal</keyword>
<dbReference type="GeneTree" id="ENSGT00940000154455"/>
<reference evidence="9" key="2">
    <citation type="submission" date="2025-09" db="UniProtKB">
        <authorList>
            <consortium name="Ensembl"/>
        </authorList>
    </citation>
    <scope>IDENTIFICATION</scope>
</reference>
<dbReference type="Proteomes" id="UP000694414">
    <property type="component" value="Unplaced"/>
</dbReference>
<dbReference type="InterPro" id="IPR013106">
    <property type="entry name" value="Ig_V-set"/>
</dbReference>
<evidence type="ECO:0000256" key="3">
    <source>
        <dbReference type="ARBA" id="ARBA00023130"/>
    </source>
</evidence>
<evidence type="ECO:0000256" key="2">
    <source>
        <dbReference type="ARBA" id="ARBA00022859"/>
    </source>
</evidence>
<evidence type="ECO:0000256" key="4">
    <source>
        <dbReference type="ARBA" id="ARBA00023170"/>
    </source>
</evidence>
<feature type="signal peptide" evidence="7">
    <location>
        <begin position="1"/>
        <end position="20"/>
    </location>
</feature>
<keyword evidence="6" id="KW-1279">T cell receptor</keyword>
<dbReference type="InterPro" id="IPR036179">
    <property type="entry name" value="Ig-like_dom_sf"/>
</dbReference>
<dbReference type="InterPro" id="IPR007110">
    <property type="entry name" value="Ig-like_dom"/>
</dbReference>
<keyword evidence="4" id="KW-0675">Receptor</keyword>
<dbReference type="Ensembl" id="ENSPSMT00000016738.1">
    <property type="protein sequence ID" value="ENSPSMP00000014408.1"/>
    <property type="gene ID" value="ENSPSMG00000010332.1"/>
</dbReference>
<dbReference type="PROSITE" id="PS50835">
    <property type="entry name" value="IG_LIKE"/>
    <property type="match status" value="1"/>
</dbReference>
<evidence type="ECO:0000259" key="8">
    <source>
        <dbReference type="PROSITE" id="PS50835"/>
    </source>
</evidence>
<dbReference type="Pfam" id="PF07686">
    <property type="entry name" value="V-set"/>
    <property type="match status" value="1"/>
</dbReference>
<proteinExistence type="predicted"/>
<dbReference type="PANTHER" id="PTHR19367:SF43">
    <property type="entry name" value="T CELL RECEPTOR ALPHA VARIABLE 6-4-RELATED"/>
    <property type="match status" value="1"/>
</dbReference>
<keyword evidence="2" id="KW-0391">Immunity</keyword>
<accession>A0A8C8ZAV0</accession>
<keyword evidence="3" id="KW-1064">Adaptive immunity</keyword>